<feature type="region of interest" description="Disordered" evidence="4">
    <location>
        <begin position="21"/>
        <end position="75"/>
    </location>
</feature>
<reference evidence="5 7" key="1">
    <citation type="journal article" date="2012" name="Nature">
        <title>Algal genomes reveal evolutionary mosaicism and the fate of nucleomorphs.</title>
        <authorList>
            <consortium name="DOE Joint Genome Institute"/>
            <person name="Curtis B.A."/>
            <person name="Tanifuji G."/>
            <person name="Burki F."/>
            <person name="Gruber A."/>
            <person name="Irimia M."/>
            <person name="Maruyama S."/>
            <person name="Arias M.C."/>
            <person name="Ball S.G."/>
            <person name="Gile G.H."/>
            <person name="Hirakawa Y."/>
            <person name="Hopkins J.F."/>
            <person name="Kuo A."/>
            <person name="Rensing S.A."/>
            <person name="Schmutz J."/>
            <person name="Symeonidi A."/>
            <person name="Elias M."/>
            <person name="Eveleigh R.J."/>
            <person name="Herman E.K."/>
            <person name="Klute M.J."/>
            <person name="Nakayama T."/>
            <person name="Obornik M."/>
            <person name="Reyes-Prieto A."/>
            <person name="Armbrust E.V."/>
            <person name="Aves S.J."/>
            <person name="Beiko R.G."/>
            <person name="Coutinho P."/>
            <person name="Dacks J.B."/>
            <person name="Durnford D.G."/>
            <person name="Fast N.M."/>
            <person name="Green B.R."/>
            <person name="Grisdale C.J."/>
            <person name="Hempel F."/>
            <person name="Henrissat B."/>
            <person name="Hoppner M.P."/>
            <person name="Ishida K."/>
            <person name="Kim E."/>
            <person name="Koreny L."/>
            <person name="Kroth P.G."/>
            <person name="Liu Y."/>
            <person name="Malik S.B."/>
            <person name="Maier U.G."/>
            <person name="McRose D."/>
            <person name="Mock T."/>
            <person name="Neilson J.A."/>
            <person name="Onodera N.T."/>
            <person name="Poole A.M."/>
            <person name="Pritham E.J."/>
            <person name="Richards T.A."/>
            <person name="Rocap G."/>
            <person name="Roy S.W."/>
            <person name="Sarai C."/>
            <person name="Schaack S."/>
            <person name="Shirato S."/>
            <person name="Slamovits C.H."/>
            <person name="Spencer D.F."/>
            <person name="Suzuki S."/>
            <person name="Worden A.Z."/>
            <person name="Zauner S."/>
            <person name="Barry K."/>
            <person name="Bell C."/>
            <person name="Bharti A.K."/>
            <person name="Crow J.A."/>
            <person name="Grimwood J."/>
            <person name="Kramer R."/>
            <person name="Lindquist E."/>
            <person name="Lucas S."/>
            <person name="Salamov A."/>
            <person name="McFadden G.I."/>
            <person name="Lane C.E."/>
            <person name="Keeling P.J."/>
            <person name="Gray M.W."/>
            <person name="Grigoriev I.V."/>
            <person name="Archibald J.M."/>
        </authorList>
    </citation>
    <scope>NUCLEOTIDE SEQUENCE</scope>
    <source>
        <strain evidence="5 7">CCMP2712</strain>
    </source>
</reference>
<evidence type="ECO:0000313" key="5">
    <source>
        <dbReference type="EMBL" id="EKX33776.1"/>
    </source>
</evidence>
<evidence type="ECO:0000313" key="7">
    <source>
        <dbReference type="Proteomes" id="UP000011087"/>
    </source>
</evidence>
<dbReference type="KEGG" id="gtt:GUITHDRAFT_120044"/>
<keyword evidence="1" id="KW-0677">Repeat</keyword>
<dbReference type="PANTHER" id="PTHR24171:SF9">
    <property type="entry name" value="ANKYRIN REPEAT DOMAIN-CONTAINING PROTEIN 39"/>
    <property type="match status" value="1"/>
</dbReference>
<dbReference type="GeneID" id="17290509"/>
<dbReference type="Proteomes" id="UP000011087">
    <property type="component" value="Unassembled WGS sequence"/>
</dbReference>
<dbReference type="PaxDb" id="55529-EKX33776"/>
<feature type="repeat" description="ANK" evidence="3">
    <location>
        <begin position="162"/>
        <end position="194"/>
    </location>
</feature>
<gene>
    <name evidence="5" type="ORF">GUITHDRAFT_120044</name>
</gene>
<feature type="repeat" description="ANK" evidence="3">
    <location>
        <begin position="129"/>
        <end position="161"/>
    </location>
</feature>
<dbReference type="STRING" id="905079.L1IC23"/>
<name>L1IC23_GUITC</name>
<dbReference type="PANTHER" id="PTHR24171">
    <property type="entry name" value="ANKYRIN REPEAT DOMAIN-CONTAINING PROTEIN 39-RELATED"/>
    <property type="match status" value="1"/>
</dbReference>
<dbReference type="Pfam" id="PF12796">
    <property type="entry name" value="Ank_2"/>
    <property type="match status" value="1"/>
</dbReference>
<proteinExistence type="predicted"/>
<reference evidence="6" key="3">
    <citation type="submission" date="2016-03" db="UniProtKB">
        <authorList>
            <consortium name="EnsemblProtists"/>
        </authorList>
    </citation>
    <scope>IDENTIFICATION</scope>
</reference>
<evidence type="ECO:0000256" key="3">
    <source>
        <dbReference type="PROSITE-ProRule" id="PRU00023"/>
    </source>
</evidence>
<protein>
    <submittedName>
        <fullName evidence="5 6">Uncharacterized protein</fullName>
    </submittedName>
</protein>
<dbReference type="SMART" id="SM00248">
    <property type="entry name" value="ANK"/>
    <property type="match status" value="2"/>
</dbReference>
<keyword evidence="7" id="KW-1185">Reference proteome</keyword>
<dbReference type="OrthoDB" id="194358at2759"/>
<dbReference type="InterPro" id="IPR002110">
    <property type="entry name" value="Ankyrin_rpt"/>
</dbReference>
<evidence type="ECO:0000313" key="6">
    <source>
        <dbReference type="EnsemblProtists" id="EKX33776"/>
    </source>
</evidence>
<keyword evidence="2 3" id="KW-0040">ANK repeat</keyword>
<reference evidence="7" key="2">
    <citation type="submission" date="2012-11" db="EMBL/GenBank/DDBJ databases">
        <authorList>
            <person name="Kuo A."/>
            <person name="Curtis B.A."/>
            <person name="Tanifuji G."/>
            <person name="Burki F."/>
            <person name="Gruber A."/>
            <person name="Irimia M."/>
            <person name="Maruyama S."/>
            <person name="Arias M.C."/>
            <person name="Ball S.G."/>
            <person name="Gile G.H."/>
            <person name="Hirakawa Y."/>
            <person name="Hopkins J.F."/>
            <person name="Rensing S.A."/>
            <person name="Schmutz J."/>
            <person name="Symeonidi A."/>
            <person name="Elias M."/>
            <person name="Eveleigh R.J."/>
            <person name="Herman E.K."/>
            <person name="Klute M.J."/>
            <person name="Nakayama T."/>
            <person name="Obornik M."/>
            <person name="Reyes-Prieto A."/>
            <person name="Armbrust E.V."/>
            <person name="Aves S.J."/>
            <person name="Beiko R.G."/>
            <person name="Coutinho P."/>
            <person name="Dacks J.B."/>
            <person name="Durnford D.G."/>
            <person name="Fast N.M."/>
            <person name="Green B.R."/>
            <person name="Grisdale C."/>
            <person name="Hempe F."/>
            <person name="Henrissat B."/>
            <person name="Hoppner M.P."/>
            <person name="Ishida K.-I."/>
            <person name="Kim E."/>
            <person name="Koreny L."/>
            <person name="Kroth P.G."/>
            <person name="Liu Y."/>
            <person name="Malik S.-B."/>
            <person name="Maier U.G."/>
            <person name="McRose D."/>
            <person name="Mock T."/>
            <person name="Neilson J.A."/>
            <person name="Onodera N.T."/>
            <person name="Poole A.M."/>
            <person name="Pritham E.J."/>
            <person name="Richards T.A."/>
            <person name="Rocap G."/>
            <person name="Roy S.W."/>
            <person name="Sarai C."/>
            <person name="Schaack S."/>
            <person name="Shirato S."/>
            <person name="Slamovits C.H."/>
            <person name="Spencer D.F."/>
            <person name="Suzuki S."/>
            <person name="Worden A.Z."/>
            <person name="Zauner S."/>
            <person name="Barry K."/>
            <person name="Bell C."/>
            <person name="Bharti A.K."/>
            <person name="Crow J.A."/>
            <person name="Grimwood J."/>
            <person name="Kramer R."/>
            <person name="Lindquist E."/>
            <person name="Lucas S."/>
            <person name="Salamov A."/>
            <person name="McFadden G.I."/>
            <person name="Lane C.E."/>
            <person name="Keeling P.J."/>
            <person name="Gray M.W."/>
            <person name="Grigoriev I.V."/>
            <person name="Archibald J.M."/>
        </authorList>
    </citation>
    <scope>NUCLEOTIDE SEQUENCE</scope>
    <source>
        <strain evidence="7">CCMP2712</strain>
    </source>
</reference>
<dbReference type="EnsemblProtists" id="EKX33776">
    <property type="protein sequence ID" value="EKX33776"/>
    <property type="gene ID" value="GUITHDRAFT_120044"/>
</dbReference>
<dbReference type="AlphaFoldDB" id="L1IC23"/>
<dbReference type="RefSeq" id="XP_005820756.1">
    <property type="nucleotide sequence ID" value="XM_005820699.1"/>
</dbReference>
<dbReference type="EMBL" id="JH993130">
    <property type="protein sequence ID" value="EKX33776.1"/>
    <property type="molecule type" value="Genomic_DNA"/>
</dbReference>
<evidence type="ECO:0000256" key="1">
    <source>
        <dbReference type="ARBA" id="ARBA00022737"/>
    </source>
</evidence>
<organism evidence="5">
    <name type="scientific">Guillardia theta (strain CCMP2712)</name>
    <name type="common">Cryptophyte</name>
    <dbReference type="NCBI Taxonomy" id="905079"/>
    <lineage>
        <taxon>Eukaryota</taxon>
        <taxon>Cryptophyceae</taxon>
        <taxon>Pyrenomonadales</taxon>
        <taxon>Geminigeraceae</taxon>
        <taxon>Guillardia</taxon>
    </lineage>
</organism>
<dbReference type="HOGENOM" id="CLU_1121851_0_0_1"/>
<accession>L1IC23</accession>
<feature type="compositionally biased region" description="Basic and acidic residues" evidence="4">
    <location>
        <begin position="52"/>
        <end position="71"/>
    </location>
</feature>
<evidence type="ECO:0000256" key="2">
    <source>
        <dbReference type="ARBA" id="ARBA00023043"/>
    </source>
</evidence>
<dbReference type="PROSITE" id="PS50088">
    <property type="entry name" value="ANK_REPEAT"/>
    <property type="match status" value="2"/>
</dbReference>
<dbReference type="SUPFAM" id="SSF48403">
    <property type="entry name" value="Ankyrin repeat"/>
    <property type="match status" value="1"/>
</dbReference>
<dbReference type="Gene3D" id="1.25.40.20">
    <property type="entry name" value="Ankyrin repeat-containing domain"/>
    <property type="match status" value="1"/>
</dbReference>
<dbReference type="eggNOG" id="KOG0505">
    <property type="taxonomic scope" value="Eukaryota"/>
</dbReference>
<dbReference type="PROSITE" id="PS50297">
    <property type="entry name" value="ANK_REP_REGION"/>
    <property type="match status" value="2"/>
</dbReference>
<dbReference type="InterPro" id="IPR036770">
    <property type="entry name" value="Ankyrin_rpt-contain_sf"/>
</dbReference>
<sequence length="248" mass="26570">MLGSEGVQSYLKQRRKALGLEPTATLLSDSKDAEGSELEGNEQPLNTEMEDEVKVKVEEESKDGNEGKDKEVNEDEGIELLKAPAGLGEAQVTDQTRKLYEACLEGDFDKVRQAIQGGANLTLCDYSKKKQSAAHLLALSGNIKALRLLVRNGAGVRARDVEGYTPLHYAAKRGDGDMCDVLIALGARVTDANKLGQNAIDTSEFNGHVALRQAAPPLPKPPQPSLFLSSSVLSSSVLSPLSSFLPLP</sequence>
<evidence type="ECO:0000256" key="4">
    <source>
        <dbReference type="SAM" id="MobiDB-lite"/>
    </source>
</evidence>